<sequence length="79" mass="8293">MEIELEVEVEVGEEDVEVLPVFADEAAAAETPWLRLAGRTLAFRMRWASAKLTGGMLARNTPGAGANSLLVVVAAPVGA</sequence>
<comment type="caution">
    <text evidence="1">The sequence shown here is derived from an EMBL/GenBank/DDBJ whole genome shotgun (WGS) entry which is preliminary data.</text>
</comment>
<proteinExistence type="predicted"/>
<protein>
    <submittedName>
        <fullName evidence="1">Uncharacterized protein</fullName>
    </submittedName>
</protein>
<keyword evidence="2" id="KW-1185">Reference proteome</keyword>
<organism evidence="1 2">
    <name type="scientific">Variovorax soli</name>
    <dbReference type="NCBI Taxonomy" id="376815"/>
    <lineage>
        <taxon>Bacteria</taxon>
        <taxon>Pseudomonadati</taxon>
        <taxon>Pseudomonadota</taxon>
        <taxon>Betaproteobacteria</taxon>
        <taxon>Burkholderiales</taxon>
        <taxon>Comamonadaceae</taxon>
        <taxon>Variovorax</taxon>
    </lineage>
</organism>
<evidence type="ECO:0000313" key="2">
    <source>
        <dbReference type="Proteomes" id="UP001184230"/>
    </source>
</evidence>
<evidence type="ECO:0000313" key="1">
    <source>
        <dbReference type="EMBL" id="MDR6537124.1"/>
    </source>
</evidence>
<dbReference type="Proteomes" id="UP001184230">
    <property type="component" value="Unassembled WGS sequence"/>
</dbReference>
<name>A0ABU1NFC0_9BURK</name>
<dbReference type="RefSeq" id="WP_309902757.1">
    <property type="nucleotide sequence ID" value="NZ_JAVDRF010000005.1"/>
</dbReference>
<dbReference type="EMBL" id="JAVDRF010000005">
    <property type="protein sequence ID" value="MDR6537124.1"/>
    <property type="molecule type" value="Genomic_DNA"/>
</dbReference>
<accession>A0ABU1NFC0</accession>
<gene>
    <name evidence="1" type="ORF">J2739_002897</name>
</gene>
<reference evidence="1 2" key="1">
    <citation type="submission" date="2023-07" db="EMBL/GenBank/DDBJ databases">
        <title>Sorghum-associated microbial communities from plants grown in Nebraska, USA.</title>
        <authorList>
            <person name="Schachtman D."/>
        </authorList>
    </citation>
    <scope>NUCLEOTIDE SEQUENCE [LARGE SCALE GENOMIC DNA]</scope>
    <source>
        <strain evidence="1 2">DS1781</strain>
    </source>
</reference>